<proteinExistence type="predicted"/>
<accession>A0ABW5RTN4</accession>
<sequence length="86" mass="10179">MIADLFGSVLQGIPSKKNSLIKKKINLLSQEEWYKAFVNRYGNLIVFNNAFRNFIYQKDIETILKDKEKLEAFQEQLRQLVIKENL</sequence>
<comment type="caution">
    <text evidence="1">The sequence shown here is derived from an EMBL/GenBank/DDBJ whole genome shotgun (WGS) entry which is preliminary data.</text>
</comment>
<protein>
    <submittedName>
        <fullName evidence="1">Uncharacterized protein</fullName>
    </submittedName>
</protein>
<evidence type="ECO:0000313" key="2">
    <source>
        <dbReference type="Proteomes" id="UP001597506"/>
    </source>
</evidence>
<name>A0ABW5RTN4_9BACI</name>
<reference evidence="2" key="1">
    <citation type="journal article" date="2019" name="Int. J. Syst. Evol. Microbiol.">
        <title>The Global Catalogue of Microorganisms (GCM) 10K type strain sequencing project: providing services to taxonomists for standard genome sequencing and annotation.</title>
        <authorList>
            <consortium name="The Broad Institute Genomics Platform"/>
            <consortium name="The Broad Institute Genome Sequencing Center for Infectious Disease"/>
            <person name="Wu L."/>
            <person name="Ma J."/>
        </authorList>
    </citation>
    <scope>NUCLEOTIDE SEQUENCE [LARGE SCALE GENOMIC DNA]</scope>
    <source>
        <strain evidence="2">KCTC 3913</strain>
    </source>
</reference>
<evidence type="ECO:0000313" key="1">
    <source>
        <dbReference type="EMBL" id="MFD2681827.1"/>
    </source>
</evidence>
<keyword evidence="2" id="KW-1185">Reference proteome</keyword>
<dbReference type="EMBL" id="JBHUMF010000031">
    <property type="protein sequence ID" value="MFD2681827.1"/>
    <property type="molecule type" value="Genomic_DNA"/>
</dbReference>
<dbReference type="Proteomes" id="UP001597506">
    <property type="component" value="Unassembled WGS sequence"/>
</dbReference>
<gene>
    <name evidence="1" type="ORF">ACFSUL_13885</name>
</gene>
<dbReference type="RefSeq" id="WP_377936363.1">
    <property type="nucleotide sequence ID" value="NZ_JBHUMF010000031.1"/>
</dbReference>
<organism evidence="1 2">
    <name type="scientific">Bacillus seohaeanensis</name>
    <dbReference type="NCBI Taxonomy" id="284580"/>
    <lineage>
        <taxon>Bacteria</taxon>
        <taxon>Bacillati</taxon>
        <taxon>Bacillota</taxon>
        <taxon>Bacilli</taxon>
        <taxon>Bacillales</taxon>
        <taxon>Bacillaceae</taxon>
        <taxon>Bacillus</taxon>
    </lineage>
</organism>